<dbReference type="AlphaFoldDB" id="A0A2P4ZV23"/>
<proteinExistence type="predicted"/>
<dbReference type="EMBL" id="JPDN02000008">
    <property type="protein sequence ID" value="PON28133.1"/>
    <property type="molecule type" value="Genomic_DNA"/>
</dbReference>
<dbReference type="STRING" id="398673.A0A2P4ZV23"/>
<gene>
    <name evidence="1" type="ORF">TGAM01_v203270</name>
</gene>
<sequence>MSRPHIHIHPQCGACGDDFSLGQEIVAAIRKSRSIHIINAFTFPDYGVSDEAAADIEWHFCRKPSCSQCDDGAADAATLHVDCYNLFRQRCKASDSLYRLWLTAAWRRPWHGAPSFRLAPDADAIKTMRLAATACSLPQLTTVPAEILQIIGAYAQPSPLSRYRTVIDLAADWNGRELSCQPSLPLSRIASWERDEHAVVGGDLSPIVKVTIDCWGLKRIERLTDYPSFAGKRSDAETYIIETQDRLRDVRVQFQSGLARLEISKEAADLQLWDTPAPPPLKSLRNMPKITGTIQFATIDLKKVYGLTFFVTNGSTLAVHSHTRRRPRPDTTFNQLSRQRQRHTAWVYVPFPSKDRLTHFGIRAPHKFTKSPWAKSDYSYLFRFELAGDVMVGPNFVGPTQDFIWPVQEQLLLIFNVAELAAISAMSAYPNQNSEMQPFARFSKPLFQDACFSSAPLENIALLHIYSDAETGLCRGILAEYNNGSQRALGECRIGLDPVCTYQSPACLCFARVTRIRPRTSIELKGTKVSSDNQSKHKHDEEGWACCPMQGTLQFWFTNEQSVLDVMIDEAGSTSSSGILV</sequence>
<name>A0A2P4ZV23_9HYPO</name>
<dbReference type="RefSeq" id="XP_018663824.1">
    <property type="nucleotide sequence ID" value="XM_018803058.1"/>
</dbReference>
<keyword evidence="2" id="KW-1185">Reference proteome</keyword>
<accession>A0A2P4ZV23</accession>
<organism evidence="1 2">
    <name type="scientific">Trichoderma gamsii</name>
    <dbReference type="NCBI Taxonomy" id="398673"/>
    <lineage>
        <taxon>Eukaryota</taxon>
        <taxon>Fungi</taxon>
        <taxon>Dikarya</taxon>
        <taxon>Ascomycota</taxon>
        <taxon>Pezizomycotina</taxon>
        <taxon>Sordariomycetes</taxon>
        <taxon>Hypocreomycetidae</taxon>
        <taxon>Hypocreales</taxon>
        <taxon>Hypocreaceae</taxon>
        <taxon>Trichoderma</taxon>
    </lineage>
</organism>
<evidence type="ECO:0000313" key="2">
    <source>
        <dbReference type="Proteomes" id="UP000054821"/>
    </source>
</evidence>
<protein>
    <submittedName>
        <fullName evidence="1">Uncharacterized protein</fullName>
    </submittedName>
</protein>
<reference evidence="1 2" key="1">
    <citation type="journal article" date="2016" name="Genome Announc.">
        <title>Draft Whole-Genome Sequence of Trichoderma gamsii T6085, a Promising Biocontrol Agent of Fusarium Head Blight on Wheat.</title>
        <authorList>
            <person name="Baroncelli R."/>
            <person name="Zapparata A."/>
            <person name="Piaggeschi G."/>
            <person name="Sarrocco S."/>
            <person name="Vannacci G."/>
        </authorList>
    </citation>
    <scope>NUCLEOTIDE SEQUENCE [LARGE SCALE GENOMIC DNA]</scope>
    <source>
        <strain evidence="1 2">T6085</strain>
    </source>
</reference>
<comment type="caution">
    <text evidence="1">The sequence shown here is derived from an EMBL/GenBank/DDBJ whole genome shotgun (WGS) entry which is preliminary data.</text>
</comment>
<dbReference type="GeneID" id="29983141"/>
<dbReference type="Proteomes" id="UP000054821">
    <property type="component" value="Unassembled WGS sequence"/>
</dbReference>
<evidence type="ECO:0000313" key="1">
    <source>
        <dbReference type="EMBL" id="PON28133.1"/>
    </source>
</evidence>